<protein>
    <submittedName>
        <fullName evidence="3">Uncharacterized protein</fullName>
    </submittedName>
</protein>
<evidence type="ECO:0000256" key="1">
    <source>
        <dbReference type="SAM" id="Coils"/>
    </source>
</evidence>
<reference evidence="4" key="1">
    <citation type="submission" date="2019-06" db="EMBL/GenBank/DDBJ databases">
        <authorList>
            <person name="Broberg M."/>
        </authorList>
    </citation>
    <scope>NUCLEOTIDE SEQUENCE [LARGE SCALE GENOMIC DNA]</scope>
</reference>
<evidence type="ECO:0000256" key="2">
    <source>
        <dbReference type="SAM" id="MobiDB-lite"/>
    </source>
</evidence>
<dbReference type="EMBL" id="CABFNO020001372">
    <property type="protein sequence ID" value="CAG9983775.1"/>
    <property type="molecule type" value="Genomic_DNA"/>
</dbReference>
<gene>
    <name evidence="3" type="ORF">CBYS24578_00015435</name>
</gene>
<evidence type="ECO:0000313" key="4">
    <source>
        <dbReference type="Proteomes" id="UP000754883"/>
    </source>
</evidence>
<accession>A0A9N9Y360</accession>
<dbReference type="Proteomes" id="UP000754883">
    <property type="component" value="Unassembled WGS sequence"/>
</dbReference>
<keyword evidence="1" id="KW-0175">Coiled coil</keyword>
<evidence type="ECO:0000313" key="3">
    <source>
        <dbReference type="EMBL" id="CAG9983775.1"/>
    </source>
</evidence>
<sequence>MDSSSDTTTEQLSSRIDSLRGSIWTNLTATTRHQHIAEMDEAWGGRGWVPPWPRPDGSYCTVENLPSTDILDLASITRFCTQHNARLSSLWEVNGILGQMAECASPGASPTWSQNSGASQPRSDSSLPLRDAGRLRGDDTVFVDQGPRKRPRVSVSDNITQASTATPAETGSINEALKEVRHLQQTLQSFMDTLRRNLERIPLEGYFVMKSEFERIQNDAEEAQAECANADAEVKSCEDAYRSLQPGSNATTSRYNILKEWLEPILLVNQLPNRAHGGAASSTAPHDLKLQDAMEDVSTEVRQTLENYYGAMSGEDTLQYLRRVLEQSRRLGRGNKRHGSH</sequence>
<comment type="caution">
    <text evidence="3">The sequence shown here is derived from an EMBL/GenBank/DDBJ whole genome shotgun (WGS) entry which is preliminary data.</text>
</comment>
<reference evidence="3 4" key="2">
    <citation type="submission" date="2021-10" db="EMBL/GenBank/DDBJ databases">
        <authorList>
            <person name="Piombo E."/>
        </authorList>
    </citation>
    <scope>NUCLEOTIDE SEQUENCE [LARGE SCALE GENOMIC DNA]</scope>
</reference>
<feature type="compositionally biased region" description="Polar residues" evidence="2">
    <location>
        <begin position="108"/>
        <end position="126"/>
    </location>
</feature>
<dbReference type="AlphaFoldDB" id="A0A9N9Y360"/>
<dbReference type="OrthoDB" id="10382535at2759"/>
<keyword evidence="4" id="KW-1185">Reference proteome</keyword>
<organism evidence="3 4">
    <name type="scientific">Clonostachys byssicola</name>
    <dbReference type="NCBI Taxonomy" id="160290"/>
    <lineage>
        <taxon>Eukaryota</taxon>
        <taxon>Fungi</taxon>
        <taxon>Dikarya</taxon>
        <taxon>Ascomycota</taxon>
        <taxon>Pezizomycotina</taxon>
        <taxon>Sordariomycetes</taxon>
        <taxon>Hypocreomycetidae</taxon>
        <taxon>Hypocreales</taxon>
        <taxon>Bionectriaceae</taxon>
        <taxon>Clonostachys</taxon>
    </lineage>
</organism>
<feature type="coiled-coil region" evidence="1">
    <location>
        <begin position="173"/>
        <end position="240"/>
    </location>
</feature>
<name>A0A9N9Y360_9HYPO</name>
<proteinExistence type="predicted"/>
<feature type="region of interest" description="Disordered" evidence="2">
    <location>
        <begin position="104"/>
        <end position="157"/>
    </location>
</feature>